<protein>
    <submittedName>
        <fullName evidence="1">Uncharacterized protein</fullName>
    </submittedName>
</protein>
<proteinExistence type="predicted"/>
<sequence length="34" mass="3770">WSVGGCELLSIQDVKKILAVSIAYWTREDVGGYL</sequence>
<dbReference type="EMBL" id="BARS01058099">
    <property type="protein sequence ID" value="GAG45470.1"/>
    <property type="molecule type" value="Genomic_DNA"/>
</dbReference>
<gene>
    <name evidence="1" type="ORF">S01H1_84898</name>
</gene>
<comment type="caution">
    <text evidence="1">The sequence shown here is derived from an EMBL/GenBank/DDBJ whole genome shotgun (WGS) entry which is preliminary data.</text>
</comment>
<reference evidence="1" key="1">
    <citation type="journal article" date="2014" name="Front. Microbiol.">
        <title>High frequency of phylogenetically diverse reductive dehalogenase-homologous genes in deep subseafloor sedimentary metagenomes.</title>
        <authorList>
            <person name="Kawai M."/>
            <person name="Futagami T."/>
            <person name="Toyoda A."/>
            <person name="Takaki Y."/>
            <person name="Nishi S."/>
            <person name="Hori S."/>
            <person name="Arai W."/>
            <person name="Tsubouchi T."/>
            <person name="Morono Y."/>
            <person name="Uchiyama I."/>
            <person name="Ito T."/>
            <person name="Fujiyama A."/>
            <person name="Inagaki F."/>
            <person name="Takami H."/>
        </authorList>
    </citation>
    <scope>NUCLEOTIDE SEQUENCE</scope>
    <source>
        <strain evidence="1">Expedition CK06-06</strain>
    </source>
</reference>
<accession>X0XQG2</accession>
<feature type="non-terminal residue" evidence="1">
    <location>
        <position position="1"/>
    </location>
</feature>
<dbReference type="AlphaFoldDB" id="X0XQG2"/>
<organism evidence="1">
    <name type="scientific">marine sediment metagenome</name>
    <dbReference type="NCBI Taxonomy" id="412755"/>
    <lineage>
        <taxon>unclassified sequences</taxon>
        <taxon>metagenomes</taxon>
        <taxon>ecological metagenomes</taxon>
    </lineage>
</organism>
<name>X0XQG2_9ZZZZ</name>
<evidence type="ECO:0000313" key="1">
    <source>
        <dbReference type="EMBL" id="GAG45470.1"/>
    </source>
</evidence>